<organism evidence="1 2">
    <name type="scientific">Clostridium bornimense</name>
    <dbReference type="NCBI Taxonomy" id="1216932"/>
    <lineage>
        <taxon>Bacteria</taxon>
        <taxon>Bacillati</taxon>
        <taxon>Bacillota</taxon>
        <taxon>Clostridia</taxon>
        <taxon>Eubacteriales</taxon>
        <taxon>Clostridiaceae</taxon>
        <taxon>Clostridium</taxon>
    </lineage>
</organism>
<sequence length="121" mass="14021">MKSKCTSFYCPYCGSLIDLCDDEYTEVFKTFNSDKDTRSCNINSVELVPPPGLTALYPILDNASPFFSYFNLDPWSDKLLKYENEETFKMNGRYKETYSVLRPPNDEINFAPGHKMNTLRI</sequence>
<gene>
    <name evidence="1" type="ORF">CM240_3356</name>
</gene>
<name>W6S172_9CLOT</name>
<dbReference type="Proteomes" id="UP000019426">
    <property type="component" value="Chromosome M2/40_rep2"/>
</dbReference>
<dbReference type="HOGENOM" id="CLU_2033985_0_0_9"/>
<protein>
    <submittedName>
        <fullName evidence="1">Uncharacterized protein</fullName>
    </submittedName>
</protein>
<dbReference type="KEGG" id="clt:CM240_3356"/>
<keyword evidence="2" id="KW-1185">Reference proteome</keyword>
<dbReference type="PATRIC" id="fig|1216932.3.peg.3330"/>
<dbReference type="EMBL" id="HG917869">
    <property type="protein sequence ID" value="CDM70473.1"/>
    <property type="molecule type" value="Genomic_DNA"/>
</dbReference>
<evidence type="ECO:0000313" key="1">
    <source>
        <dbReference type="EMBL" id="CDM70473.1"/>
    </source>
</evidence>
<evidence type="ECO:0000313" key="2">
    <source>
        <dbReference type="Proteomes" id="UP000019426"/>
    </source>
</evidence>
<proteinExistence type="predicted"/>
<reference evidence="1 2" key="1">
    <citation type="submission" date="2013-11" db="EMBL/GenBank/DDBJ databases">
        <title>Complete genome sequence of Clostridum sp. M2/40.</title>
        <authorList>
            <person name="Wibberg D."/>
            <person name="Puehler A."/>
            <person name="Schlueter A."/>
        </authorList>
    </citation>
    <scope>NUCLEOTIDE SEQUENCE [LARGE SCALE GENOMIC DNA]</scope>
    <source>
        <strain evidence="2">M2/40</strain>
    </source>
</reference>
<dbReference type="AlphaFoldDB" id="W6S172"/>
<dbReference type="RefSeq" id="WP_044040648.1">
    <property type="nucleotide sequence ID" value="NZ_HG917869.1"/>
</dbReference>
<accession>W6S172</accession>